<organism evidence="2 3">
    <name type="scientific">Kordia antarctica</name>
    <dbReference type="NCBI Taxonomy" id="1218801"/>
    <lineage>
        <taxon>Bacteria</taxon>
        <taxon>Pseudomonadati</taxon>
        <taxon>Bacteroidota</taxon>
        <taxon>Flavobacteriia</taxon>
        <taxon>Flavobacteriales</taxon>
        <taxon>Flavobacteriaceae</taxon>
        <taxon>Kordia</taxon>
    </lineage>
</organism>
<dbReference type="Gene3D" id="3.30.565.10">
    <property type="entry name" value="Histidine kinase-like ATPase, C-terminal domain"/>
    <property type="match status" value="1"/>
</dbReference>
<dbReference type="SUPFAM" id="SSF55874">
    <property type="entry name" value="ATPase domain of HSP90 chaperone/DNA topoisomerase II/histidine kinase"/>
    <property type="match status" value="1"/>
</dbReference>
<reference evidence="2 3" key="1">
    <citation type="journal article" date="2013" name="Int. J. Syst. Evol. Microbiol.">
        <title>Kordia antarctica sp. nov., isolated from Antarctic seawater.</title>
        <authorList>
            <person name="Baek K."/>
            <person name="Choi A."/>
            <person name="Kang I."/>
            <person name="Lee K."/>
            <person name="Cho J.C."/>
        </authorList>
    </citation>
    <scope>NUCLEOTIDE SEQUENCE [LARGE SCALE GENOMIC DNA]</scope>
    <source>
        <strain evidence="2 3">IMCC3317</strain>
    </source>
</reference>
<dbReference type="PANTHER" id="PTHR34220:SF7">
    <property type="entry name" value="SENSOR HISTIDINE KINASE YPDA"/>
    <property type="match status" value="1"/>
</dbReference>
<sequence>MSSNELSLRYDLLNSQMNPHFINNAIQSICNSITKGNVNQSINWLNRLSRLYGLVQKSTKCKMIDLLDEIEISRLYIELQKDLFDKGFKYTIKIDEALKDDLQYTKVPPLIFQPLIENAILHGLKGKKRTGKGELTISITLEKEMLYVCITDNGDGITKTKSELNESSGISLENINERLKIINGNQCEKKLLHVRTLRNDTGMALGTRSCLRVPLIQI</sequence>
<dbReference type="InterPro" id="IPR036890">
    <property type="entry name" value="HATPase_C_sf"/>
</dbReference>
<keyword evidence="3" id="KW-1185">Reference proteome</keyword>
<protein>
    <submittedName>
        <fullName evidence="2">Sensor histidine kinase YpdA</fullName>
        <ecNumber evidence="2">2.7.13.3</ecNumber>
    </submittedName>
</protein>
<feature type="domain" description="Signal transduction histidine kinase internal region" evidence="1">
    <location>
        <begin position="9"/>
        <end position="85"/>
    </location>
</feature>
<keyword evidence="2" id="KW-0808">Transferase</keyword>
<dbReference type="Proteomes" id="UP000464657">
    <property type="component" value="Chromosome"/>
</dbReference>
<gene>
    <name evidence="2" type="primary">ypdA_8</name>
    <name evidence="2" type="ORF">IMCC3317_38720</name>
</gene>
<accession>A0A7L4ZPS4</accession>
<dbReference type="OrthoDB" id="6190788at2"/>
<evidence type="ECO:0000313" key="2">
    <source>
        <dbReference type="EMBL" id="QHI38479.1"/>
    </source>
</evidence>
<evidence type="ECO:0000259" key="1">
    <source>
        <dbReference type="Pfam" id="PF06580"/>
    </source>
</evidence>
<dbReference type="RefSeq" id="WP_160131028.1">
    <property type="nucleotide sequence ID" value="NZ_CP019288.1"/>
</dbReference>
<dbReference type="GO" id="GO:0000155">
    <property type="term" value="F:phosphorelay sensor kinase activity"/>
    <property type="evidence" value="ECO:0007669"/>
    <property type="project" value="InterPro"/>
</dbReference>
<dbReference type="InterPro" id="IPR050640">
    <property type="entry name" value="Bact_2-comp_sensor_kinase"/>
</dbReference>
<dbReference type="PANTHER" id="PTHR34220">
    <property type="entry name" value="SENSOR HISTIDINE KINASE YPDA"/>
    <property type="match status" value="1"/>
</dbReference>
<dbReference type="EC" id="2.7.13.3" evidence="2"/>
<dbReference type="GO" id="GO:0016020">
    <property type="term" value="C:membrane"/>
    <property type="evidence" value="ECO:0007669"/>
    <property type="project" value="InterPro"/>
</dbReference>
<proteinExistence type="predicted"/>
<dbReference type="EMBL" id="CP019288">
    <property type="protein sequence ID" value="QHI38479.1"/>
    <property type="molecule type" value="Genomic_DNA"/>
</dbReference>
<dbReference type="Pfam" id="PF06580">
    <property type="entry name" value="His_kinase"/>
    <property type="match status" value="1"/>
</dbReference>
<dbReference type="AlphaFoldDB" id="A0A7L4ZPS4"/>
<dbReference type="InterPro" id="IPR010559">
    <property type="entry name" value="Sig_transdc_His_kin_internal"/>
</dbReference>
<name>A0A7L4ZPS4_9FLAO</name>
<keyword evidence="2" id="KW-0418">Kinase</keyword>
<evidence type="ECO:0000313" key="3">
    <source>
        <dbReference type="Proteomes" id="UP000464657"/>
    </source>
</evidence>
<dbReference type="KEGG" id="kan:IMCC3317_38720"/>